<dbReference type="PANTHER" id="PTHR47245:SF2">
    <property type="entry name" value="PEPTIDYL-PROLYL CIS-TRANS ISOMERASE HP_0175-RELATED"/>
    <property type="match status" value="1"/>
</dbReference>
<evidence type="ECO:0000256" key="3">
    <source>
        <dbReference type="SAM" id="Phobius"/>
    </source>
</evidence>
<evidence type="ECO:0000313" key="6">
    <source>
        <dbReference type="Proteomes" id="UP000019109"/>
    </source>
</evidence>
<dbReference type="EMBL" id="BAVR01000005">
    <property type="protein sequence ID" value="GAE87234.1"/>
    <property type="molecule type" value="Genomic_DNA"/>
</dbReference>
<keyword evidence="2" id="KW-0175">Coiled coil</keyword>
<keyword evidence="1" id="KW-0697">Rotamase</keyword>
<comment type="caution">
    <text evidence="5">The sequence shown here is derived from an EMBL/GenBank/DDBJ whole genome shotgun (WGS) entry which is preliminary data.</text>
</comment>
<keyword evidence="3" id="KW-0812">Transmembrane</keyword>
<evidence type="ECO:0000256" key="2">
    <source>
        <dbReference type="SAM" id="Coils"/>
    </source>
</evidence>
<feature type="transmembrane region" description="Helical" evidence="3">
    <location>
        <begin position="12"/>
        <end position="35"/>
    </location>
</feature>
<dbReference type="Pfam" id="PF13616">
    <property type="entry name" value="Rotamase_3"/>
    <property type="match status" value="1"/>
</dbReference>
<reference evidence="5" key="1">
    <citation type="journal article" date="2014" name="Genome Announc.">
        <title>Draft Genome Sequence of Clostridium straminisolvens Strain JCM 21531T, Isolated from a Cellulose-Degrading Bacterial Community.</title>
        <authorList>
            <person name="Yuki M."/>
            <person name="Oshima K."/>
            <person name="Suda W."/>
            <person name="Sakamoto M."/>
            <person name="Kitamura K."/>
            <person name="Iida T."/>
            <person name="Hattori M."/>
            <person name="Ohkuma M."/>
        </authorList>
    </citation>
    <scope>NUCLEOTIDE SEQUENCE [LARGE SCALE GENOMIC DNA]</scope>
    <source>
        <strain evidence="5">JCM 21531</strain>
    </source>
</reference>
<feature type="coiled-coil region" evidence="2">
    <location>
        <begin position="123"/>
        <end position="203"/>
    </location>
</feature>
<dbReference type="STRING" id="1294263.JCM21531_587"/>
<keyword evidence="6" id="KW-1185">Reference proteome</keyword>
<proteinExistence type="predicted"/>
<dbReference type="PROSITE" id="PS50198">
    <property type="entry name" value="PPIC_PPIASE_2"/>
    <property type="match status" value="1"/>
</dbReference>
<dbReference type="SUPFAM" id="SSF54534">
    <property type="entry name" value="FKBP-like"/>
    <property type="match status" value="1"/>
</dbReference>
<dbReference type="InterPro" id="IPR046357">
    <property type="entry name" value="PPIase_dom_sf"/>
</dbReference>
<sequence>MDMREKIGGKKKAVIAVIAVLAVALAVGCGVWYSYATSYVATVAGEKITSKEYKYFLGSVKIQMENDAQLEDQASKEAFWDSKIEGVDARELAKQRALDSCKEFKIQLLKAKEKGLFLNDKDMQEVENSITTLLSQMAQFNQAAKNTGVKIMSAEEMFKDTYGINIEEYKEILKDLRLVFKFVEDEQKKISVTEEELENRYNENKDTFDKITIRHIIFYTVNPKTEVSLSAEDKQKLYDKAKDALQKVNKGEDMEALALELSEDSGVEGNKGLLELNYTKASEPKLADLVKWAFEHKVGDTDIVETDYAYHVVRLEKRTEYKDVVQNVKNVILAEKYNNILKEWTEESQYDLKENEFALRRIKV</sequence>
<dbReference type="PANTHER" id="PTHR47245">
    <property type="entry name" value="PEPTIDYLPROLYL ISOMERASE"/>
    <property type="match status" value="1"/>
</dbReference>
<dbReference type="SUPFAM" id="SSF109998">
    <property type="entry name" value="Triger factor/SurA peptide-binding domain-like"/>
    <property type="match status" value="1"/>
</dbReference>
<name>W4V3C6_9FIRM</name>
<feature type="domain" description="PpiC" evidence="4">
    <location>
        <begin position="208"/>
        <end position="317"/>
    </location>
</feature>
<organism evidence="5 6">
    <name type="scientific">Acetivibrio straminisolvens JCM 21531</name>
    <dbReference type="NCBI Taxonomy" id="1294263"/>
    <lineage>
        <taxon>Bacteria</taxon>
        <taxon>Bacillati</taxon>
        <taxon>Bacillota</taxon>
        <taxon>Clostridia</taxon>
        <taxon>Eubacteriales</taxon>
        <taxon>Oscillospiraceae</taxon>
        <taxon>Acetivibrio</taxon>
    </lineage>
</organism>
<keyword evidence="3" id="KW-0472">Membrane</keyword>
<dbReference type="Proteomes" id="UP000019109">
    <property type="component" value="Unassembled WGS sequence"/>
</dbReference>
<dbReference type="PROSITE" id="PS51257">
    <property type="entry name" value="PROKAR_LIPOPROTEIN"/>
    <property type="match status" value="1"/>
</dbReference>
<dbReference type="GO" id="GO:0003755">
    <property type="term" value="F:peptidyl-prolyl cis-trans isomerase activity"/>
    <property type="evidence" value="ECO:0007669"/>
    <property type="project" value="UniProtKB-KW"/>
</dbReference>
<keyword evidence="3" id="KW-1133">Transmembrane helix</keyword>
<dbReference type="InterPro" id="IPR000297">
    <property type="entry name" value="PPIase_PpiC"/>
</dbReference>
<dbReference type="AlphaFoldDB" id="W4V3C6"/>
<dbReference type="InterPro" id="IPR050245">
    <property type="entry name" value="PrsA_foldase"/>
</dbReference>
<accession>W4V3C6</accession>
<evidence type="ECO:0000313" key="5">
    <source>
        <dbReference type="EMBL" id="GAE87234.1"/>
    </source>
</evidence>
<evidence type="ECO:0000259" key="4">
    <source>
        <dbReference type="PROSITE" id="PS50198"/>
    </source>
</evidence>
<dbReference type="Gene3D" id="3.10.50.40">
    <property type="match status" value="1"/>
</dbReference>
<dbReference type="InterPro" id="IPR027304">
    <property type="entry name" value="Trigger_fact/SurA_dom_sf"/>
</dbReference>
<gene>
    <name evidence="5" type="ORF">JCM21531_587</name>
</gene>
<protein>
    <submittedName>
        <fullName evidence="5">Foldase protein PrsA</fullName>
    </submittedName>
</protein>
<evidence type="ECO:0000256" key="1">
    <source>
        <dbReference type="PROSITE-ProRule" id="PRU00278"/>
    </source>
</evidence>
<keyword evidence="1" id="KW-0413">Isomerase</keyword>